<evidence type="ECO:0000313" key="3">
    <source>
        <dbReference type="EMBL" id="ROU05535.1"/>
    </source>
</evidence>
<dbReference type="EMBL" id="RCTY01000044">
    <property type="protein sequence ID" value="ROU05535.1"/>
    <property type="molecule type" value="Genomic_DNA"/>
</dbReference>
<keyword evidence="2" id="KW-0732">Signal</keyword>
<feature type="signal peptide" evidence="2">
    <location>
        <begin position="1"/>
        <end position="25"/>
    </location>
</feature>
<dbReference type="AlphaFoldDB" id="A0A3N2RDL3"/>
<feature type="compositionally biased region" description="Basic and acidic residues" evidence="1">
    <location>
        <begin position="179"/>
        <end position="194"/>
    </location>
</feature>
<organism evidence="3 4">
    <name type="scientific">Lysobacter enzymogenes</name>
    <dbReference type="NCBI Taxonomy" id="69"/>
    <lineage>
        <taxon>Bacteria</taxon>
        <taxon>Pseudomonadati</taxon>
        <taxon>Pseudomonadota</taxon>
        <taxon>Gammaproteobacteria</taxon>
        <taxon>Lysobacterales</taxon>
        <taxon>Lysobacteraceae</taxon>
        <taxon>Lysobacter</taxon>
    </lineage>
</organism>
<evidence type="ECO:0000256" key="1">
    <source>
        <dbReference type="SAM" id="MobiDB-lite"/>
    </source>
</evidence>
<gene>
    <name evidence="3" type="ORF">D9T17_17695</name>
</gene>
<evidence type="ECO:0000256" key="2">
    <source>
        <dbReference type="SAM" id="SignalP"/>
    </source>
</evidence>
<name>A0A3N2RDL3_LYSEN</name>
<protein>
    <recommendedName>
        <fullName evidence="5">DUF2059 domain-containing protein</fullName>
    </recommendedName>
</protein>
<feature type="region of interest" description="Disordered" evidence="1">
    <location>
        <begin position="179"/>
        <end position="200"/>
    </location>
</feature>
<evidence type="ECO:0008006" key="5">
    <source>
        <dbReference type="Google" id="ProtNLM"/>
    </source>
</evidence>
<proteinExistence type="predicted"/>
<evidence type="ECO:0000313" key="4">
    <source>
        <dbReference type="Proteomes" id="UP000275910"/>
    </source>
</evidence>
<feature type="chain" id="PRO_5018163740" description="DUF2059 domain-containing protein" evidence="2">
    <location>
        <begin position="26"/>
        <end position="200"/>
    </location>
</feature>
<dbReference type="RefSeq" id="WP_123648651.1">
    <property type="nucleotide sequence ID" value="NZ_RCTY01000044.1"/>
</dbReference>
<reference evidence="3 4" key="1">
    <citation type="submission" date="2018-10" db="EMBL/GenBank/DDBJ databases">
        <title>The genome of Lysobacter enzymogenes OH11.</title>
        <authorList>
            <person name="Liu F."/>
            <person name="Zhao Y."/>
            <person name="Qian G."/>
            <person name="Chen Y."/>
            <person name="Xu H."/>
        </authorList>
    </citation>
    <scope>NUCLEOTIDE SEQUENCE [LARGE SCALE GENOMIC DNA]</scope>
    <source>
        <strain evidence="3 4">OH11</strain>
    </source>
</reference>
<comment type="caution">
    <text evidence="3">The sequence shown here is derived from an EMBL/GenBank/DDBJ whole genome shotgun (WGS) entry which is preliminary data.</text>
</comment>
<accession>A0A3N2RDL3</accession>
<sequence>MPRAASPLPTLVLLASALLAPFAAAALEPAVAKPAATAPAGGVGATARAVSAGIVAGIRQGAQQDRNAKPAQIACARALADDAVAAPVQEVIEASLDAQDRAYLEAFYASPLGVKYQAAMLSNADPDKTFSAEEWAQAKAAMASPAYQKLRAATVSSNPLAAQKIGGVLNPLLGECFKDGDGKGGDSKGGDSRGGESGGG</sequence>
<dbReference type="Proteomes" id="UP000275910">
    <property type="component" value="Unassembled WGS sequence"/>
</dbReference>